<evidence type="ECO:0000313" key="6">
    <source>
        <dbReference type="EMBL" id="KAL3768765.1"/>
    </source>
</evidence>
<evidence type="ECO:0000259" key="5">
    <source>
        <dbReference type="PROSITE" id="PS51883"/>
    </source>
</evidence>
<dbReference type="Pfam" id="PF01926">
    <property type="entry name" value="MMR_HSR1"/>
    <property type="match status" value="1"/>
</dbReference>
<evidence type="ECO:0000256" key="2">
    <source>
        <dbReference type="ARBA" id="ARBA00023134"/>
    </source>
</evidence>
<dbReference type="Proteomes" id="UP001530293">
    <property type="component" value="Unassembled WGS sequence"/>
</dbReference>
<dbReference type="PROSITE" id="PS51883">
    <property type="entry name" value="OBG"/>
    <property type="match status" value="1"/>
</dbReference>
<feature type="region of interest" description="Disordered" evidence="3">
    <location>
        <begin position="145"/>
        <end position="167"/>
    </location>
</feature>
<dbReference type="InterPro" id="IPR045086">
    <property type="entry name" value="OBG_GTPase"/>
</dbReference>
<dbReference type="PANTHER" id="PTHR11702:SF31">
    <property type="entry name" value="MITOCHONDRIAL RIBOSOME-ASSOCIATED GTPASE 2"/>
    <property type="match status" value="1"/>
</dbReference>
<dbReference type="PANTHER" id="PTHR11702">
    <property type="entry name" value="DEVELOPMENTALLY REGULATED GTP-BINDING PROTEIN-RELATED"/>
    <property type="match status" value="1"/>
</dbReference>
<dbReference type="PROSITE" id="PS51710">
    <property type="entry name" value="G_OBG"/>
    <property type="match status" value="1"/>
</dbReference>
<dbReference type="PRINTS" id="PR00326">
    <property type="entry name" value="GTP1OBG"/>
</dbReference>
<organism evidence="6 7">
    <name type="scientific">Discostella pseudostelligera</name>
    <dbReference type="NCBI Taxonomy" id="259834"/>
    <lineage>
        <taxon>Eukaryota</taxon>
        <taxon>Sar</taxon>
        <taxon>Stramenopiles</taxon>
        <taxon>Ochrophyta</taxon>
        <taxon>Bacillariophyta</taxon>
        <taxon>Coscinodiscophyceae</taxon>
        <taxon>Thalassiosirophycidae</taxon>
        <taxon>Stephanodiscales</taxon>
        <taxon>Stephanodiscaceae</taxon>
        <taxon>Discostella</taxon>
    </lineage>
</organism>
<dbReference type="InterPro" id="IPR031167">
    <property type="entry name" value="G_OBG"/>
</dbReference>
<feature type="compositionally biased region" description="Low complexity" evidence="3">
    <location>
        <begin position="79"/>
        <end position="110"/>
    </location>
</feature>
<dbReference type="InterPro" id="IPR036726">
    <property type="entry name" value="GTP1_OBG_dom_sf"/>
</dbReference>
<evidence type="ECO:0000256" key="1">
    <source>
        <dbReference type="ARBA" id="ARBA00022741"/>
    </source>
</evidence>
<dbReference type="GO" id="GO:0042254">
    <property type="term" value="P:ribosome biogenesis"/>
    <property type="evidence" value="ECO:0007669"/>
    <property type="project" value="UniProtKB-UniRule"/>
</dbReference>
<name>A0ABD3N7W1_9STRA</name>
<feature type="region of interest" description="Disordered" evidence="3">
    <location>
        <begin position="78"/>
        <end position="110"/>
    </location>
</feature>
<dbReference type="InterPro" id="IPR027417">
    <property type="entry name" value="P-loop_NTPase"/>
</dbReference>
<gene>
    <name evidence="6" type="ORF">ACHAWU_006866</name>
</gene>
<dbReference type="InterPro" id="IPR006169">
    <property type="entry name" value="GTP1_OBG_dom"/>
</dbReference>
<feature type="domain" description="OBG-type G" evidence="4">
    <location>
        <begin position="337"/>
        <end position="552"/>
    </location>
</feature>
<dbReference type="EMBL" id="JALLBG020000062">
    <property type="protein sequence ID" value="KAL3768765.1"/>
    <property type="molecule type" value="Genomic_DNA"/>
</dbReference>
<keyword evidence="1" id="KW-0547">Nucleotide-binding</keyword>
<comment type="caution">
    <text evidence="6">The sequence shown here is derived from an EMBL/GenBank/DDBJ whole genome shotgun (WGS) entry which is preliminary data.</text>
</comment>
<feature type="domain" description="Obg" evidence="5">
    <location>
        <begin position="122"/>
        <end position="336"/>
    </location>
</feature>
<dbReference type="SUPFAM" id="SSF52540">
    <property type="entry name" value="P-loop containing nucleoside triphosphate hydrolases"/>
    <property type="match status" value="1"/>
</dbReference>
<dbReference type="Pfam" id="PF01018">
    <property type="entry name" value="GTP1_OBG"/>
    <property type="match status" value="2"/>
</dbReference>
<evidence type="ECO:0000259" key="4">
    <source>
        <dbReference type="PROSITE" id="PS51710"/>
    </source>
</evidence>
<dbReference type="SUPFAM" id="SSF82051">
    <property type="entry name" value="Obg GTP-binding protein N-terminal domain"/>
    <property type="match status" value="2"/>
</dbReference>
<protein>
    <recommendedName>
        <fullName evidence="8">Obg family GTPase CgtA</fullName>
    </recommendedName>
</protein>
<reference evidence="6 7" key="1">
    <citation type="submission" date="2024-10" db="EMBL/GenBank/DDBJ databases">
        <title>Updated reference genomes for cyclostephanoid diatoms.</title>
        <authorList>
            <person name="Roberts W.R."/>
            <person name="Alverson A.J."/>
        </authorList>
    </citation>
    <scope>NUCLEOTIDE SEQUENCE [LARGE SCALE GENOMIC DNA]</scope>
    <source>
        <strain evidence="6 7">AJA232-27</strain>
    </source>
</reference>
<feature type="compositionally biased region" description="Gly residues" evidence="3">
    <location>
        <begin position="158"/>
        <end position="167"/>
    </location>
</feature>
<evidence type="ECO:0000313" key="7">
    <source>
        <dbReference type="Proteomes" id="UP001530293"/>
    </source>
</evidence>
<evidence type="ECO:0008006" key="8">
    <source>
        <dbReference type="Google" id="ProtNLM"/>
    </source>
</evidence>
<accession>A0ABD3N7W1</accession>
<dbReference type="GO" id="GO:0005525">
    <property type="term" value="F:GTP binding"/>
    <property type="evidence" value="ECO:0007669"/>
    <property type="project" value="UniProtKB-KW"/>
</dbReference>
<proteinExistence type="predicted"/>
<feature type="region of interest" description="Disordered" evidence="3">
    <location>
        <begin position="297"/>
        <end position="322"/>
    </location>
</feature>
<evidence type="ECO:0000256" key="3">
    <source>
        <dbReference type="SAM" id="MobiDB-lite"/>
    </source>
</evidence>
<sequence length="572" mass="60567">MRSRQPFPAMGMLFLTANALVAILGIHVISSTLTTNAFGLLATPSTIKTQRIRSVRVGERIMCSRLTVMMNDNENSIYASSSSTSPLQQSSLSSASPSASVESSSMSSASSVSTTAASTNEYSFFDEATIYVRAGSGGQGASTYKKGLGVNNHQNGPPDGGDGGRGGNVVLRLDSSLNTLAGLSRYAYRPNSFGGGGGAAIQKRKVGGGNGGGVGGGADAGRMLSFRAENGADGGRQNKRGRIGKDIVVRVPPGTIVQEERMNGDGDDGSVDNEQYHHVDIGTITYSNPTIIVASGGAGGEGSAVTSERHQRGTRRVRAPPRPGERMRLKLTLQVVADVALVAVPNAGKSTLLSKVTRAKPKIADYPFTTVVPNLGVWVPNNGNYDTTYDDDDYEDDYSIDENGNPITSNTRGGNNSLILCDVPGLIAGASEGVGLGHAFLRHVERCHVILHLLDATSKDVIEEYAMINRELLNYGTGKLAVMPQVVVVNKVDVAFASSTDADDDDNRCFRSKEELEAMLLEVMPHSRLMWISAKEEDGVDDLMERVAMFVKKVKGALAAEENAANALAHNH</sequence>
<dbReference type="Gene3D" id="2.70.210.12">
    <property type="entry name" value="GTP1/OBG domain"/>
    <property type="match status" value="1"/>
</dbReference>
<dbReference type="Gene3D" id="3.40.50.300">
    <property type="entry name" value="P-loop containing nucleotide triphosphate hydrolases"/>
    <property type="match status" value="1"/>
</dbReference>
<dbReference type="AlphaFoldDB" id="A0ABD3N7W1"/>
<dbReference type="InterPro" id="IPR006073">
    <property type="entry name" value="GTP-bd"/>
</dbReference>
<keyword evidence="2" id="KW-0342">GTP-binding</keyword>
<keyword evidence="7" id="KW-1185">Reference proteome</keyword>